<organism evidence="2 3">
    <name type="scientific">Lepidopterella palustris CBS 459.81</name>
    <dbReference type="NCBI Taxonomy" id="1314670"/>
    <lineage>
        <taxon>Eukaryota</taxon>
        <taxon>Fungi</taxon>
        <taxon>Dikarya</taxon>
        <taxon>Ascomycota</taxon>
        <taxon>Pezizomycotina</taxon>
        <taxon>Dothideomycetes</taxon>
        <taxon>Pleosporomycetidae</taxon>
        <taxon>Mytilinidiales</taxon>
        <taxon>Argynnaceae</taxon>
        <taxon>Lepidopterella</taxon>
    </lineage>
</organism>
<proteinExistence type="predicted"/>
<protein>
    <submittedName>
        <fullName evidence="2">Uncharacterized protein</fullName>
    </submittedName>
</protein>
<dbReference type="EMBL" id="KV745115">
    <property type="protein sequence ID" value="OCK77600.1"/>
    <property type="molecule type" value="Genomic_DNA"/>
</dbReference>
<evidence type="ECO:0000313" key="2">
    <source>
        <dbReference type="EMBL" id="OCK77600.1"/>
    </source>
</evidence>
<gene>
    <name evidence="2" type="ORF">K432DRAFT_116471</name>
</gene>
<feature type="compositionally biased region" description="Basic and acidic residues" evidence="1">
    <location>
        <begin position="135"/>
        <end position="146"/>
    </location>
</feature>
<feature type="region of interest" description="Disordered" evidence="1">
    <location>
        <begin position="127"/>
        <end position="146"/>
    </location>
</feature>
<sequence>MQWKTQKPIVERSVTVRVASLIMFGSGTREAGGLRNPATARNALTRGAVAVEKPPSTALRPHWHHSLQRHPGETQMPSISWRNTQVHYNLWRRAVAKLYFKVNPWGLCLVGVGTSLVPSPSSNATFARRQCAEGQGRESRDGGEPRLRRSLKLVREMLAGGVRYANLGL</sequence>
<evidence type="ECO:0000256" key="1">
    <source>
        <dbReference type="SAM" id="MobiDB-lite"/>
    </source>
</evidence>
<evidence type="ECO:0000313" key="3">
    <source>
        <dbReference type="Proteomes" id="UP000250266"/>
    </source>
</evidence>
<dbReference type="Proteomes" id="UP000250266">
    <property type="component" value="Unassembled WGS sequence"/>
</dbReference>
<name>A0A8E2JCJ7_9PEZI</name>
<dbReference type="AlphaFoldDB" id="A0A8E2JCJ7"/>
<accession>A0A8E2JCJ7</accession>
<keyword evidence="3" id="KW-1185">Reference proteome</keyword>
<reference evidence="2 3" key="1">
    <citation type="journal article" date="2016" name="Nat. Commun.">
        <title>Ectomycorrhizal ecology is imprinted in the genome of the dominant symbiotic fungus Cenococcum geophilum.</title>
        <authorList>
            <consortium name="DOE Joint Genome Institute"/>
            <person name="Peter M."/>
            <person name="Kohler A."/>
            <person name="Ohm R.A."/>
            <person name="Kuo A."/>
            <person name="Krutzmann J."/>
            <person name="Morin E."/>
            <person name="Arend M."/>
            <person name="Barry K.W."/>
            <person name="Binder M."/>
            <person name="Choi C."/>
            <person name="Clum A."/>
            <person name="Copeland A."/>
            <person name="Grisel N."/>
            <person name="Haridas S."/>
            <person name="Kipfer T."/>
            <person name="LaButti K."/>
            <person name="Lindquist E."/>
            <person name="Lipzen A."/>
            <person name="Maire R."/>
            <person name="Meier B."/>
            <person name="Mihaltcheva S."/>
            <person name="Molinier V."/>
            <person name="Murat C."/>
            <person name="Poggeler S."/>
            <person name="Quandt C.A."/>
            <person name="Sperisen C."/>
            <person name="Tritt A."/>
            <person name="Tisserant E."/>
            <person name="Crous P.W."/>
            <person name="Henrissat B."/>
            <person name="Nehls U."/>
            <person name="Egli S."/>
            <person name="Spatafora J.W."/>
            <person name="Grigoriev I.V."/>
            <person name="Martin F.M."/>
        </authorList>
    </citation>
    <scope>NUCLEOTIDE SEQUENCE [LARGE SCALE GENOMIC DNA]</scope>
    <source>
        <strain evidence="2 3">CBS 459.81</strain>
    </source>
</reference>